<dbReference type="STRING" id="1576369.SAMN05421753_109110"/>
<dbReference type="EMBL" id="FOQD01000009">
    <property type="protein sequence ID" value="SFI46969.1"/>
    <property type="molecule type" value="Genomic_DNA"/>
</dbReference>
<sequence length="185" mass="20561">MNPTHISKALSHALRHEPWLYELELDDEGWTDVARVLAALRKHEPDWAGLTIDDLTAAVHSGDKQRHEIDGHRIRAIYGHSIAGKLKRVPALPPESLFHGTAPAVVEQIRISGLLPMQRQYVHCSVDIDMAKKVGQRKALTPVILTIQARQASEQGVAFYEGNDLVWLADAVPPEFIEFSPVDAS</sequence>
<protein>
    <recommendedName>
        <fullName evidence="5">Probable RNA 2'-phosphotransferase</fullName>
        <ecNumber evidence="5">2.7.1.-</ecNumber>
    </recommendedName>
</protein>
<evidence type="ECO:0000256" key="3">
    <source>
        <dbReference type="ARBA" id="ARBA00023027"/>
    </source>
</evidence>
<keyword evidence="7" id="KW-1185">Reference proteome</keyword>
<evidence type="ECO:0000313" key="6">
    <source>
        <dbReference type="EMBL" id="SFI46969.1"/>
    </source>
</evidence>
<dbReference type="Proteomes" id="UP000199518">
    <property type="component" value="Unassembled WGS sequence"/>
</dbReference>
<dbReference type="GO" id="GO:0006388">
    <property type="term" value="P:tRNA splicing, via endonucleolytic cleavage and ligation"/>
    <property type="evidence" value="ECO:0007669"/>
    <property type="project" value="UniProtKB-UniRule"/>
</dbReference>
<reference evidence="7" key="1">
    <citation type="submission" date="2016-10" db="EMBL/GenBank/DDBJ databases">
        <authorList>
            <person name="Varghese N."/>
            <person name="Submissions S."/>
        </authorList>
    </citation>
    <scope>NUCLEOTIDE SEQUENCE [LARGE SCALE GENOMIC DNA]</scope>
    <source>
        <strain evidence="7">DSM 26348</strain>
    </source>
</reference>
<comment type="function">
    <text evidence="4 5">Removes the 2'-phosphate from RNA via an intermediate in which the phosphate is ADP-ribosylated by NAD followed by a presumed transesterification to release the RNA and generate ADP-ribose 1''-2''-cyclic phosphate (APPR&gt;P). May function as an ADP-ribosylase.</text>
</comment>
<dbReference type="InterPro" id="IPR022928">
    <property type="entry name" value="RNA_2'-PTrans_KptA"/>
</dbReference>
<dbReference type="PANTHER" id="PTHR12684">
    <property type="entry name" value="PUTATIVE PHOSPHOTRANSFERASE"/>
    <property type="match status" value="1"/>
</dbReference>
<dbReference type="PANTHER" id="PTHR12684:SF2">
    <property type="entry name" value="TRNA 2'-PHOSPHOTRANSFERASE 1"/>
    <property type="match status" value="1"/>
</dbReference>
<keyword evidence="3 5" id="KW-0520">NAD</keyword>
<dbReference type="HAMAP" id="MF_00299">
    <property type="entry name" value="KptA"/>
    <property type="match status" value="1"/>
</dbReference>
<dbReference type="Gene3D" id="1.10.10.970">
    <property type="entry name" value="RNA 2'-phosphotransferase, Tpt1/KptA family, N-terminal domain"/>
    <property type="match status" value="1"/>
</dbReference>
<dbReference type="InterPro" id="IPR042081">
    <property type="entry name" value="RNA_2'-PTrans_C"/>
</dbReference>
<dbReference type="EC" id="2.7.1.-" evidence="5"/>
<evidence type="ECO:0000256" key="5">
    <source>
        <dbReference type="HAMAP-Rule" id="MF_00299"/>
    </source>
</evidence>
<keyword evidence="2 5" id="KW-0808">Transferase</keyword>
<dbReference type="OrthoDB" id="4537997at2"/>
<gene>
    <name evidence="5" type="primary">kptA</name>
    <name evidence="6" type="ORF">SAMN05421753_109110</name>
</gene>
<dbReference type="AlphaFoldDB" id="A0A1I3IGH0"/>
<dbReference type="GO" id="GO:0000215">
    <property type="term" value="F:tRNA 2'-phosphotransferase activity"/>
    <property type="evidence" value="ECO:0007669"/>
    <property type="project" value="TreeGrafter"/>
</dbReference>
<evidence type="ECO:0000256" key="2">
    <source>
        <dbReference type="ARBA" id="ARBA00022679"/>
    </source>
</evidence>
<accession>A0A1I3IGH0</accession>
<dbReference type="Gene3D" id="3.20.170.30">
    <property type="match status" value="1"/>
</dbReference>
<dbReference type="GO" id="GO:0003950">
    <property type="term" value="F:NAD+ poly-ADP-ribosyltransferase activity"/>
    <property type="evidence" value="ECO:0007669"/>
    <property type="project" value="InterPro"/>
</dbReference>
<evidence type="ECO:0000256" key="1">
    <source>
        <dbReference type="ARBA" id="ARBA00009836"/>
    </source>
</evidence>
<dbReference type="InterPro" id="IPR002745">
    <property type="entry name" value="Ptrans_KptA/Tpt1"/>
</dbReference>
<comment type="similarity">
    <text evidence="1 5">Belongs to the KptA/TPT1 family.</text>
</comment>
<proteinExistence type="inferred from homology"/>
<dbReference type="RefSeq" id="WP_092050813.1">
    <property type="nucleotide sequence ID" value="NZ_FOQD01000009.1"/>
</dbReference>
<organism evidence="6 7">
    <name type="scientific">Planctomicrobium piriforme</name>
    <dbReference type="NCBI Taxonomy" id="1576369"/>
    <lineage>
        <taxon>Bacteria</taxon>
        <taxon>Pseudomonadati</taxon>
        <taxon>Planctomycetota</taxon>
        <taxon>Planctomycetia</taxon>
        <taxon>Planctomycetales</taxon>
        <taxon>Planctomycetaceae</taxon>
        <taxon>Planctomicrobium</taxon>
    </lineage>
</organism>
<evidence type="ECO:0000256" key="4">
    <source>
        <dbReference type="ARBA" id="ARBA00025212"/>
    </source>
</evidence>
<dbReference type="SUPFAM" id="SSF56399">
    <property type="entry name" value="ADP-ribosylation"/>
    <property type="match status" value="1"/>
</dbReference>
<evidence type="ECO:0000313" key="7">
    <source>
        <dbReference type="Proteomes" id="UP000199518"/>
    </source>
</evidence>
<name>A0A1I3IGH0_9PLAN</name>
<dbReference type="Pfam" id="PF01885">
    <property type="entry name" value="PTS_2-RNA"/>
    <property type="match status" value="1"/>
</dbReference>
<dbReference type="InterPro" id="IPR042080">
    <property type="entry name" value="RNA_2'-PTrans_N"/>
</dbReference>